<keyword evidence="1" id="KW-1133">Transmembrane helix</keyword>
<protein>
    <submittedName>
        <fullName evidence="2">Uncharacterized protein</fullName>
    </submittedName>
</protein>
<sequence>MNNKLNYILRTLMVVILTVCLVVIARMYKSLPHDNYVFDSKTYDEFDLNQLNHFAFEDYTVTDQKITCRGWFALDNAKASECKEMQVFLVSKNTHMFYKMNTIRQNRNDVDTYLRKRIVNPQEYLESGFTAYINRSKLPAGVYDYYIYYRADSVKVMTKLPYRILI</sequence>
<dbReference type="AlphaFoldDB" id="A0A3G9JFV9"/>
<keyword evidence="1" id="KW-0812">Transmembrane</keyword>
<evidence type="ECO:0000313" key="2">
    <source>
        <dbReference type="EMBL" id="BBH27255.1"/>
    </source>
</evidence>
<name>A0A3G9JFV9_9FIRM</name>
<keyword evidence="3" id="KW-1185">Reference proteome</keyword>
<keyword evidence="1" id="KW-0472">Membrane</keyword>
<dbReference type="EMBL" id="AP019309">
    <property type="protein sequence ID" value="BBH27255.1"/>
    <property type="molecule type" value="Genomic_DNA"/>
</dbReference>
<dbReference type="Proteomes" id="UP000268059">
    <property type="component" value="Chromosome"/>
</dbReference>
<feature type="transmembrane region" description="Helical" evidence="1">
    <location>
        <begin position="7"/>
        <end position="28"/>
    </location>
</feature>
<organism evidence="2 3">
    <name type="scientific">Intestinibaculum porci</name>
    <dbReference type="NCBI Taxonomy" id="2487118"/>
    <lineage>
        <taxon>Bacteria</taxon>
        <taxon>Bacillati</taxon>
        <taxon>Bacillota</taxon>
        <taxon>Erysipelotrichia</taxon>
        <taxon>Erysipelotrichales</taxon>
        <taxon>Erysipelotrichaceae</taxon>
        <taxon>Intestinibaculum</taxon>
    </lineage>
</organism>
<dbReference type="InParanoid" id="A0A3G9JFV9"/>
<proteinExistence type="predicted"/>
<evidence type="ECO:0000313" key="3">
    <source>
        <dbReference type="Proteomes" id="UP000268059"/>
    </source>
</evidence>
<accession>A0A3G9JFV9</accession>
<gene>
    <name evidence="2" type="ORF">SG0102_21890</name>
</gene>
<dbReference type="RefSeq" id="WP_125120000.1">
    <property type="nucleotide sequence ID" value="NZ_AP019309.1"/>
</dbReference>
<dbReference type="KEGG" id="ebm:SG0102_21890"/>
<evidence type="ECO:0000256" key="1">
    <source>
        <dbReference type="SAM" id="Phobius"/>
    </source>
</evidence>
<reference evidence="2 3" key="1">
    <citation type="submission" date="2018-11" db="EMBL/GenBank/DDBJ databases">
        <title>Novel Erysipelotrichaceae bacterium isolated from small intestine of a swine.</title>
        <authorList>
            <person name="Kim J.S."/>
            <person name="Choe H."/>
            <person name="Lee Y.R."/>
            <person name="Kim K.M."/>
            <person name="Park D.S."/>
        </authorList>
    </citation>
    <scope>NUCLEOTIDE SEQUENCE [LARGE SCALE GENOMIC DNA]</scope>
    <source>
        <strain evidence="2 3">SG0102</strain>
    </source>
</reference>